<keyword evidence="4 11" id="KW-0963">Cytoplasm</keyword>
<feature type="binding site" evidence="11">
    <location>
        <position position="53"/>
    </location>
    <ligand>
        <name>UMP</name>
        <dbReference type="ChEBI" id="CHEBI:57865"/>
    </ligand>
</feature>
<dbReference type="GO" id="GO:0033862">
    <property type="term" value="F:UMP kinase activity"/>
    <property type="evidence" value="ECO:0007669"/>
    <property type="project" value="UniProtKB-EC"/>
</dbReference>
<reference evidence="13 14" key="1">
    <citation type="submission" date="2021-03" db="EMBL/GenBank/DDBJ databases">
        <title>Thiomicrorhabdus sp.nov.,novel sulfur-oxidizing bacteria isolated from coastal sediment.</title>
        <authorList>
            <person name="Liu X."/>
        </authorList>
    </citation>
    <scope>NUCLEOTIDE SEQUENCE [LARGE SCALE GENOMIC DNA]</scope>
    <source>
        <strain evidence="13 14">6S2-11</strain>
    </source>
</reference>
<comment type="similarity">
    <text evidence="3 11">Belongs to the UMP kinase family.</text>
</comment>
<evidence type="ECO:0000256" key="11">
    <source>
        <dbReference type="HAMAP-Rule" id="MF_01220"/>
    </source>
</evidence>
<dbReference type="InterPro" id="IPR036393">
    <property type="entry name" value="AceGlu_kinase-like_sf"/>
</dbReference>
<comment type="caution">
    <text evidence="11">Lacks conserved residue(s) required for the propagation of feature annotation.</text>
</comment>
<keyword evidence="8 11" id="KW-0067">ATP-binding</keyword>
<evidence type="ECO:0000256" key="6">
    <source>
        <dbReference type="ARBA" id="ARBA00022741"/>
    </source>
</evidence>
<dbReference type="Proteomes" id="UP000664835">
    <property type="component" value="Unassembled WGS sequence"/>
</dbReference>
<feature type="binding site" evidence="11">
    <location>
        <position position="171"/>
    </location>
    <ligand>
        <name>ATP</name>
        <dbReference type="ChEBI" id="CHEBI:30616"/>
    </ligand>
</feature>
<evidence type="ECO:0000313" key="13">
    <source>
        <dbReference type="EMBL" id="MBO1926654.1"/>
    </source>
</evidence>
<evidence type="ECO:0000256" key="5">
    <source>
        <dbReference type="ARBA" id="ARBA00022679"/>
    </source>
</evidence>
<keyword evidence="14" id="KW-1185">Reference proteome</keyword>
<dbReference type="Gene3D" id="3.40.1160.10">
    <property type="entry name" value="Acetylglutamate kinase-like"/>
    <property type="match status" value="1"/>
</dbReference>
<feature type="binding site" evidence="11">
    <location>
        <position position="73"/>
    </location>
    <ligand>
        <name>UMP</name>
        <dbReference type="ChEBI" id="CHEBI:57865"/>
    </ligand>
</feature>
<proteinExistence type="inferred from homology"/>
<feature type="binding site" evidence="11">
    <location>
        <position position="58"/>
    </location>
    <ligand>
        <name>ATP</name>
        <dbReference type="ChEBI" id="CHEBI:30616"/>
    </ligand>
</feature>
<comment type="subunit">
    <text evidence="11">Homohexamer.</text>
</comment>
<dbReference type="Pfam" id="PF00696">
    <property type="entry name" value="AA_kinase"/>
    <property type="match status" value="1"/>
</dbReference>
<organism evidence="13 14">
    <name type="scientific">Thiomicrorhabdus marina</name>
    <dbReference type="NCBI Taxonomy" id="2818442"/>
    <lineage>
        <taxon>Bacteria</taxon>
        <taxon>Pseudomonadati</taxon>
        <taxon>Pseudomonadota</taxon>
        <taxon>Gammaproteobacteria</taxon>
        <taxon>Thiotrichales</taxon>
        <taxon>Piscirickettsiaceae</taxon>
        <taxon>Thiomicrorhabdus</taxon>
    </lineage>
</organism>
<feature type="binding site" evidence="11">
    <location>
        <position position="54"/>
    </location>
    <ligand>
        <name>ATP</name>
        <dbReference type="ChEBI" id="CHEBI:30616"/>
    </ligand>
</feature>
<accession>A0ABS3Q2T9</accession>
<dbReference type="NCBIfam" id="TIGR02075">
    <property type="entry name" value="pyrH_bact"/>
    <property type="match status" value="1"/>
</dbReference>
<comment type="catalytic activity">
    <reaction evidence="10 11">
        <text>UMP + ATP = UDP + ADP</text>
        <dbReference type="Rhea" id="RHEA:24400"/>
        <dbReference type="ChEBI" id="CHEBI:30616"/>
        <dbReference type="ChEBI" id="CHEBI:57865"/>
        <dbReference type="ChEBI" id="CHEBI:58223"/>
        <dbReference type="ChEBI" id="CHEBI:456216"/>
        <dbReference type="EC" id="2.7.4.22"/>
    </reaction>
</comment>
<feature type="binding site" evidence="11">
    <location>
        <position position="162"/>
    </location>
    <ligand>
        <name>ATP</name>
        <dbReference type="ChEBI" id="CHEBI:30616"/>
    </ligand>
</feature>
<evidence type="ECO:0000256" key="2">
    <source>
        <dbReference type="ARBA" id="ARBA00004791"/>
    </source>
</evidence>
<feature type="binding site" evidence="11">
    <location>
        <begin position="135"/>
        <end position="142"/>
    </location>
    <ligand>
        <name>UMP</name>
        <dbReference type="ChEBI" id="CHEBI:57865"/>
    </ligand>
</feature>
<dbReference type="RefSeq" id="WP_208148101.1">
    <property type="nucleotide sequence ID" value="NZ_JAGETV010000004.1"/>
</dbReference>
<comment type="pathway">
    <text evidence="2 11">Pyrimidine metabolism; CTP biosynthesis via de novo pathway; UDP from UMP (UMPK route): step 1/1.</text>
</comment>
<evidence type="ECO:0000259" key="12">
    <source>
        <dbReference type="Pfam" id="PF00696"/>
    </source>
</evidence>
<comment type="caution">
    <text evidence="13">The sequence shown here is derived from an EMBL/GenBank/DDBJ whole genome shotgun (WGS) entry which is preliminary data.</text>
</comment>
<dbReference type="PANTHER" id="PTHR42833:SF4">
    <property type="entry name" value="URIDYLATE KINASE PUMPKIN, CHLOROPLASTIC"/>
    <property type="match status" value="1"/>
</dbReference>
<evidence type="ECO:0000256" key="7">
    <source>
        <dbReference type="ARBA" id="ARBA00022777"/>
    </source>
</evidence>
<comment type="function">
    <text evidence="11">Catalyzes the reversible phosphorylation of UMP to UDP.</text>
</comment>
<evidence type="ECO:0000256" key="1">
    <source>
        <dbReference type="ARBA" id="ARBA00004496"/>
    </source>
</evidence>
<keyword evidence="6 11" id="KW-0547">Nucleotide-binding</keyword>
<dbReference type="EMBL" id="JAGETV010000004">
    <property type="protein sequence ID" value="MBO1926654.1"/>
    <property type="molecule type" value="Genomic_DNA"/>
</dbReference>
<evidence type="ECO:0000256" key="4">
    <source>
        <dbReference type="ARBA" id="ARBA00022490"/>
    </source>
</evidence>
<evidence type="ECO:0000256" key="9">
    <source>
        <dbReference type="ARBA" id="ARBA00022975"/>
    </source>
</evidence>
<dbReference type="PANTHER" id="PTHR42833">
    <property type="entry name" value="URIDYLATE KINASE"/>
    <property type="match status" value="1"/>
</dbReference>
<dbReference type="EC" id="2.7.4.22" evidence="11"/>
<evidence type="ECO:0000313" key="14">
    <source>
        <dbReference type="Proteomes" id="UP000664835"/>
    </source>
</evidence>
<feature type="domain" description="Aspartate/glutamate/uridylate kinase" evidence="12">
    <location>
        <begin position="6"/>
        <end position="216"/>
    </location>
</feature>
<evidence type="ECO:0000256" key="3">
    <source>
        <dbReference type="ARBA" id="ARBA00007614"/>
    </source>
</evidence>
<dbReference type="InterPro" id="IPR015963">
    <property type="entry name" value="Uridylate_kinase_bac"/>
</dbReference>
<feature type="binding site" evidence="11">
    <location>
        <position position="168"/>
    </location>
    <ligand>
        <name>ATP</name>
        <dbReference type="ChEBI" id="CHEBI:30616"/>
    </ligand>
</feature>
<evidence type="ECO:0000256" key="10">
    <source>
        <dbReference type="ARBA" id="ARBA00047767"/>
    </source>
</evidence>
<comment type="activity regulation">
    <text evidence="11">Inhibited by UTP.</text>
</comment>
<dbReference type="CDD" id="cd04254">
    <property type="entry name" value="AAK_UMPK-PyrH-Ec"/>
    <property type="match status" value="1"/>
</dbReference>
<dbReference type="PIRSF" id="PIRSF005650">
    <property type="entry name" value="Uridylate_kin"/>
    <property type="match status" value="1"/>
</dbReference>
<evidence type="ECO:0000256" key="8">
    <source>
        <dbReference type="ARBA" id="ARBA00022840"/>
    </source>
</evidence>
<sequence length="240" mass="25806">MTLKYNRILLKFSGEALMGEGDFGLCSNTLQQVVKQVKDLRDLGVEVGIVVGGGNIFRGAQIQGSGIARTTGDHMGMMATVINALALRDVIESMGMHARVLSAMSIEGIATDGFNANMAKKQLADGEVVIFAAGTGSPFFTTDTAAALRGVEIEADIVLKATKVDGIYTADPMKDPTAERYSALSYDEVIQKNLQVMDMTAFVLCRDHNMPIRVFDMFKDQAVIRIVKGEDEGTLVSSGE</sequence>
<keyword evidence="9 11" id="KW-0665">Pyrimidine biosynthesis</keyword>
<gene>
    <name evidence="11 13" type="primary">pyrH</name>
    <name evidence="13" type="ORF">J3998_03610</name>
</gene>
<comment type="subcellular location">
    <subcellularLocation>
        <location evidence="1 11">Cytoplasm</location>
    </subcellularLocation>
</comment>
<feature type="binding site" evidence="11">
    <location>
        <begin position="11"/>
        <end position="14"/>
    </location>
    <ligand>
        <name>ATP</name>
        <dbReference type="ChEBI" id="CHEBI:30616"/>
    </ligand>
</feature>
<protein>
    <recommendedName>
        <fullName evidence="11">Uridylate kinase</fullName>
        <shortName evidence="11">UK</shortName>
        <ecNumber evidence="11">2.7.4.22</ecNumber>
    </recommendedName>
    <alternativeName>
        <fullName evidence="11">Uridine monophosphate kinase</fullName>
        <shortName evidence="11">UMP kinase</shortName>
        <shortName evidence="11">UMPK</shortName>
    </alternativeName>
</protein>
<keyword evidence="5 11" id="KW-0808">Transferase</keyword>
<dbReference type="SUPFAM" id="SSF53633">
    <property type="entry name" value="Carbamate kinase-like"/>
    <property type="match status" value="1"/>
</dbReference>
<keyword evidence="7 11" id="KW-0418">Kinase</keyword>
<dbReference type="HAMAP" id="MF_01220_B">
    <property type="entry name" value="PyrH_B"/>
    <property type="match status" value="1"/>
</dbReference>
<name>A0ABS3Q2T9_9GAMM</name>
<dbReference type="InterPro" id="IPR001048">
    <property type="entry name" value="Asp/Glu/Uridylate_kinase"/>
</dbReference>
<dbReference type="InterPro" id="IPR011817">
    <property type="entry name" value="Uridylate_kinase"/>
</dbReference>